<accession>A0AC35GTR3</accession>
<reference evidence="2" key="1">
    <citation type="submission" date="2022-11" db="UniProtKB">
        <authorList>
            <consortium name="WormBaseParasite"/>
        </authorList>
    </citation>
    <scope>IDENTIFICATION</scope>
</reference>
<proteinExistence type="predicted"/>
<sequence>MEENQLAEGSKRRRGARGKKKSLRTSESKAAPDFTDIPEQTLADICERFIIQLPDDLVNIPEQTLADICERFIIQLPDDLKEDNIRICFEIELAFWFFLDNYNDSSACNVNNKQHREDFKNFARVIFKYVDYLRPRLQEFDKIMTDFVDYKKSIPVKGAILLDKSLNYVLLVQGYYALKGSWGFPKGKVNEDESEADCAIREVREEVGYDISDKINPHCYISRVVGKTPTQLFIVKDVEIDFNFKPEAPYEIREACARFDLKPTNFFTIATFIKQLQKFVRSEQNRAPKASNINIGQRSAFMPVVPRKTLPPTSSSNSIPETQKIENPSSSSPMEALTINTSSPSSSEAVFKPLHLNSQASPLTKQSFTGESFLKMITSMQSPQPPPPPPAEQEIIHPKPIHPSKLVILVYEVPDEEYSAREGESSTSNDNISINEESEYETILKLNETAELAFSTSESVLKTPATEKKPLPGECSSLHRGSEPYDPTMEEPNTQYFARTPKSSRSRRTRRNRKSQSENDNILSMAETSGSDVVLPENLLSHEQG</sequence>
<dbReference type="Proteomes" id="UP000887580">
    <property type="component" value="Unplaced"/>
</dbReference>
<name>A0AC35GTR3_9BILA</name>
<evidence type="ECO:0000313" key="2">
    <source>
        <dbReference type="WBParaSite" id="PS1159_v2.g8703.t2"/>
    </source>
</evidence>
<evidence type="ECO:0000313" key="1">
    <source>
        <dbReference type="Proteomes" id="UP000887580"/>
    </source>
</evidence>
<protein>
    <submittedName>
        <fullName evidence="2">Nudix hydrolase domain-containing protein</fullName>
    </submittedName>
</protein>
<dbReference type="WBParaSite" id="PS1159_v2.g8703.t2">
    <property type="protein sequence ID" value="PS1159_v2.g8703.t2"/>
    <property type="gene ID" value="PS1159_v2.g8703"/>
</dbReference>
<organism evidence="1 2">
    <name type="scientific">Panagrolaimus sp. PS1159</name>
    <dbReference type="NCBI Taxonomy" id="55785"/>
    <lineage>
        <taxon>Eukaryota</taxon>
        <taxon>Metazoa</taxon>
        <taxon>Ecdysozoa</taxon>
        <taxon>Nematoda</taxon>
        <taxon>Chromadorea</taxon>
        <taxon>Rhabditida</taxon>
        <taxon>Tylenchina</taxon>
        <taxon>Panagrolaimomorpha</taxon>
        <taxon>Panagrolaimoidea</taxon>
        <taxon>Panagrolaimidae</taxon>
        <taxon>Panagrolaimus</taxon>
    </lineage>
</organism>